<dbReference type="EMBL" id="FNDZ01000014">
    <property type="protein sequence ID" value="SDJ33321.1"/>
    <property type="molecule type" value="Genomic_DNA"/>
</dbReference>
<keyword evidence="1" id="KW-0812">Transmembrane</keyword>
<accession>A0A1G8SVV8</accession>
<dbReference type="Pfam" id="PF21846">
    <property type="entry name" value="DUF6905"/>
    <property type="match status" value="1"/>
</dbReference>
<keyword evidence="1" id="KW-0472">Membrane</keyword>
<name>A0A1G8SVV8_9CLOT</name>
<feature type="transmembrane region" description="Helical" evidence="1">
    <location>
        <begin position="31"/>
        <end position="50"/>
    </location>
</feature>
<dbReference type="Proteomes" id="UP000183255">
    <property type="component" value="Unassembled WGS sequence"/>
</dbReference>
<evidence type="ECO:0000313" key="3">
    <source>
        <dbReference type="Proteomes" id="UP000183255"/>
    </source>
</evidence>
<proteinExistence type="predicted"/>
<feature type="transmembrane region" description="Helical" evidence="1">
    <location>
        <begin position="89"/>
        <end position="108"/>
    </location>
</feature>
<protein>
    <submittedName>
        <fullName evidence="2">Uncharacterized protein</fullName>
    </submittedName>
</protein>
<sequence length="109" mass="11429">MELGNIITTIVGGFMFPFLISMMWGKLVEAFGPIGGWMAAAFIVGTMWALNHGLGMVYQSGTAWIDMAWAAGTGLFFADVFAGKKINGSTILAGILGGIIGGFVLSSFL</sequence>
<evidence type="ECO:0000256" key="1">
    <source>
        <dbReference type="SAM" id="Phobius"/>
    </source>
</evidence>
<dbReference type="RefSeq" id="WP_031577514.1">
    <property type="nucleotide sequence ID" value="NZ_DAMAXS010000042.1"/>
</dbReference>
<organism evidence="2 3">
    <name type="scientific">Proteiniclasticum ruminis</name>
    <dbReference type="NCBI Taxonomy" id="398199"/>
    <lineage>
        <taxon>Bacteria</taxon>
        <taxon>Bacillati</taxon>
        <taxon>Bacillota</taxon>
        <taxon>Clostridia</taxon>
        <taxon>Eubacteriales</taxon>
        <taxon>Clostridiaceae</taxon>
        <taxon>Proteiniclasticum</taxon>
    </lineage>
</organism>
<feature type="transmembrane region" description="Helical" evidence="1">
    <location>
        <begin position="62"/>
        <end position="82"/>
    </location>
</feature>
<gene>
    <name evidence="2" type="ORF">SAMN05421804_11412</name>
</gene>
<keyword evidence="1" id="KW-1133">Transmembrane helix</keyword>
<dbReference type="InterPro" id="IPR054200">
    <property type="entry name" value="DUF6905"/>
</dbReference>
<reference evidence="2 3" key="1">
    <citation type="submission" date="2016-10" db="EMBL/GenBank/DDBJ databases">
        <authorList>
            <person name="de Groot N.N."/>
        </authorList>
    </citation>
    <scope>NUCLEOTIDE SEQUENCE [LARGE SCALE GENOMIC DNA]</scope>
    <source>
        <strain evidence="2 3">CGMCC 1.5058</strain>
    </source>
</reference>
<feature type="transmembrane region" description="Helical" evidence="1">
    <location>
        <begin position="6"/>
        <end position="24"/>
    </location>
</feature>
<evidence type="ECO:0000313" key="2">
    <source>
        <dbReference type="EMBL" id="SDJ33321.1"/>
    </source>
</evidence>
<dbReference type="AlphaFoldDB" id="A0A1G8SVV8"/>